<accession>A0ABP5C3K0</accession>
<keyword evidence="4" id="KW-1185">Reference proteome</keyword>
<evidence type="ECO:0000313" key="4">
    <source>
        <dbReference type="Proteomes" id="UP001499954"/>
    </source>
</evidence>
<protein>
    <recommendedName>
        <fullName evidence="5">DUF916 domain-containing protein</fullName>
    </recommendedName>
</protein>
<name>A0ABP5C3K0_9MICO</name>
<proteinExistence type="predicted"/>
<dbReference type="Proteomes" id="UP001499954">
    <property type="component" value="Unassembled WGS sequence"/>
</dbReference>
<evidence type="ECO:0000256" key="1">
    <source>
        <dbReference type="SAM" id="MobiDB-lite"/>
    </source>
</evidence>
<keyword evidence="2" id="KW-1133">Transmembrane helix</keyword>
<evidence type="ECO:0000256" key="2">
    <source>
        <dbReference type="SAM" id="Phobius"/>
    </source>
</evidence>
<keyword evidence="2" id="KW-0812">Transmembrane</keyword>
<feature type="compositionally biased region" description="Basic and acidic residues" evidence="1">
    <location>
        <begin position="431"/>
        <end position="447"/>
    </location>
</feature>
<comment type="caution">
    <text evidence="3">The sequence shown here is derived from an EMBL/GenBank/DDBJ whole genome shotgun (WGS) entry which is preliminary data.</text>
</comment>
<feature type="transmembrane region" description="Helical" evidence="2">
    <location>
        <begin position="363"/>
        <end position="386"/>
    </location>
</feature>
<reference evidence="4" key="1">
    <citation type="journal article" date="2019" name="Int. J. Syst. Evol. Microbiol.">
        <title>The Global Catalogue of Microorganisms (GCM) 10K type strain sequencing project: providing services to taxonomists for standard genome sequencing and annotation.</title>
        <authorList>
            <consortium name="The Broad Institute Genomics Platform"/>
            <consortium name="The Broad Institute Genome Sequencing Center for Infectious Disease"/>
            <person name="Wu L."/>
            <person name="Ma J."/>
        </authorList>
    </citation>
    <scope>NUCLEOTIDE SEQUENCE [LARGE SCALE GENOMIC DNA]</scope>
    <source>
        <strain evidence="4">JCM 13584</strain>
    </source>
</reference>
<gene>
    <name evidence="3" type="ORF">GCM10009717_22630</name>
</gene>
<keyword evidence="2" id="KW-0472">Membrane</keyword>
<feature type="compositionally biased region" description="Low complexity" evidence="1">
    <location>
        <begin position="13"/>
        <end position="25"/>
    </location>
</feature>
<dbReference type="EMBL" id="BAAAMK010000004">
    <property type="protein sequence ID" value="GAA1956072.1"/>
    <property type="molecule type" value="Genomic_DNA"/>
</dbReference>
<sequence length="447" mass="46277">MGSGRLRPARTSPAGASACAAPAPATLRSTLDDEEHHMRTAPATDIRSPRSRRAARTALLGPALLGPAFAAAFVAALTAALVVGASVAPAAAEEADGPEVTWGVRTADTTWGDGRENYAYEVEAGETIDDALVIANHDVVPVELDVYAADAFTTSDGQLDVATRDVRPRELGAWAVPAADRVTVQPGEAVEVPFTITVPDNATPGDHAGGILTALATPEADEGLTVDRRLGIRIHLRVGGELAPGLAVDDLHVDYSGTLNPFGTGAATVSYTVRNAGNTRLAATQGVALTGPFGMLPVSASGVADVPELLPGETWPVEVRVEGVVPAFVLTAGVTLDPASPASSADAAPPTPKTVEETASTAAVPWTLLVLVLLLVAAIVVWARLARRRRAQRKVREDARVQEAVDRALREREAQAGATPAPAPAAESEPEVERAPETEPESEPARS</sequence>
<evidence type="ECO:0008006" key="5">
    <source>
        <dbReference type="Google" id="ProtNLM"/>
    </source>
</evidence>
<organism evidence="3 4">
    <name type="scientific">Agromyces allii</name>
    <dbReference type="NCBI Taxonomy" id="393607"/>
    <lineage>
        <taxon>Bacteria</taxon>
        <taxon>Bacillati</taxon>
        <taxon>Actinomycetota</taxon>
        <taxon>Actinomycetes</taxon>
        <taxon>Micrococcales</taxon>
        <taxon>Microbacteriaceae</taxon>
        <taxon>Agromyces</taxon>
    </lineage>
</organism>
<feature type="region of interest" description="Disordered" evidence="1">
    <location>
        <begin position="1"/>
        <end position="50"/>
    </location>
</feature>
<feature type="compositionally biased region" description="Low complexity" evidence="1">
    <location>
        <begin position="415"/>
        <end position="427"/>
    </location>
</feature>
<evidence type="ECO:0000313" key="3">
    <source>
        <dbReference type="EMBL" id="GAA1956072.1"/>
    </source>
</evidence>
<feature type="region of interest" description="Disordered" evidence="1">
    <location>
        <begin position="393"/>
        <end position="447"/>
    </location>
</feature>
<feature type="compositionally biased region" description="Basic and acidic residues" evidence="1">
    <location>
        <begin position="394"/>
        <end position="414"/>
    </location>
</feature>
<feature type="transmembrane region" description="Helical" evidence="2">
    <location>
        <begin position="57"/>
        <end position="83"/>
    </location>
</feature>